<dbReference type="InterPro" id="IPR007138">
    <property type="entry name" value="ABM_dom"/>
</dbReference>
<dbReference type="InterPro" id="IPR050744">
    <property type="entry name" value="AI-2_Isomerase_LsrG"/>
</dbReference>
<organism evidence="2 3">
    <name type="scientific">Longivirga aurantiaca</name>
    <dbReference type="NCBI Taxonomy" id="1837743"/>
    <lineage>
        <taxon>Bacteria</taxon>
        <taxon>Bacillati</taxon>
        <taxon>Actinomycetota</taxon>
        <taxon>Actinomycetes</taxon>
        <taxon>Sporichthyales</taxon>
        <taxon>Sporichthyaceae</taxon>
        <taxon>Longivirga</taxon>
    </lineage>
</organism>
<dbReference type="Proteomes" id="UP001596138">
    <property type="component" value="Unassembled WGS sequence"/>
</dbReference>
<dbReference type="RefSeq" id="WP_386764491.1">
    <property type="nucleotide sequence ID" value="NZ_JBHSTI010000008.1"/>
</dbReference>
<dbReference type="GO" id="GO:0004497">
    <property type="term" value="F:monooxygenase activity"/>
    <property type="evidence" value="ECO:0007669"/>
    <property type="project" value="UniProtKB-KW"/>
</dbReference>
<reference evidence="3" key="1">
    <citation type="journal article" date="2019" name="Int. J. Syst. Evol. Microbiol.">
        <title>The Global Catalogue of Microorganisms (GCM) 10K type strain sequencing project: providing services to taxonomists for standard genome sequencing and annotation.</title>
        <authorList>
            <consortium name="The Broad Institute Genomics Platform"/>
            <consortium name="The Broad Institute Genome Sequencing Center for Infectious Disease"/>
            <person name="Wu L."/>
            <person name="Ma J."/>
        </authorList>
    </citation>
    <scope>NUCLEOTIDE SEQUENCE [LARGE SCALE GENOMIC DNA]</scope>
    <source>
        <strain evidence="3">CGMCC 4.7317</strain>
    </source>
</reference>
<dbReference type="PANTHER" id="PTHR33336">
    <property type="entry name" value="QUINOL MONOOXYGENASE YGIN-RELATED"/>
    <property type="match status" value="1"/>
</dbReference>
<evidence type="ECO:0000313" key="2">
    <source>
        <dbReference type="EMBL" id="MFC6237304.1"/>
    </source>
</evidence>
<dbReference type="Gene3D" id="3.30.70.100">
    <property type="match status" value="1"/>
</dbReference>
<keyword evidence="3" id="KW-1185">Reference proteome</keyword>
<protein>
    <submittedName>
        <fullName evidence="2">Quinol monooxygenase</fullName>
        <ecNumber evidence="2">1.-.-.-</ecNumber>
    </submittedName>
</protein>
<evidence type="ECO:0000259" key="1">
    <source>
        <dbReference type="PROSITE" id="PS51725"/>
    </source>
</evidence>
<comment type="caution">
    <text evidence="2">The sequence shown here is derived from an EMBL/GenBank/DDBJ whole genome shotgun (WGS) entry which is preliminary data.</text>
</comment>
<name>A0ABW1SZ75_9ACTN</name>
<gene>
    <name evidence="2" type="ORF">ACFQGU_05415</name>
</gene>
<feature type="domain" description="ABM" evidence="1">
    <location>
        <begin position="3"/>
        <end position="92"/>
    </location>
</feature>
<proteinExistence type="predicted"/>
<keyword evidence="2" id="KW-0560">Oxidoreductase</keyword>
<accession>A0ABW1SZ75</accession>
<dbReference type="SUPFAM" id="SSF54909">
    <property type="entry name" value="Dimeric alpha+beta barrel"/>
    <property type="match status" value="1"/>
</dbReference>
<dbReference type="InterPro" id="IPR011008">
    <property type="entry name" value="Dimeric_a/b-barrel"/>
</dbReference>
<dbReference type="EC" id="1.-.-.-" evidence="2"/>
<dbReference type="PROSITE" id="PS51725">
    <property type="entry name" value="ABM"/>
    <property type="match status" value="1"/>
</dbReference>
<dbReference type="PANTHER" id="PTHR33336:SF15">
    <property type="entry name" value="ABM DOMAIN-CONTAINING PROTEIN"/>
    <property type="match status" value="1"/>
</dbReference>
<dbReference type="Pfam" id="PF03992">
    <property type="entry name" value="ABM"/>
    <property type="match status" value="1"/>
</dbReference>
<evidence type="ECO:0000313" key="3">
    <source>
        <dbReference type="Proteomes" id="UP001596138"/>
    </source>
</evidence>
<sequence>MSLFTVAHFHCLAGRGPEVEAFLAPLVEPTTSEDGCVYYRYFRDTSDPDHFVFWEQWRDDDALDTHIGTARVQSMLVSVQPLLAAPVAAYRLSLR</sequence>
<dbReference type="EMBL" id="JBHSTI010000008">
    <property type="protein sequence ID" value="MFC6237304.1"/>
    <property type="molecule type" value="Genomic_DNA"/>
</dbReference>
<keyword evidence="2" id="KW-0503">Monooxygenase</keyword>